<keyword evidence="2" id="KW-0812">Transmembrane</keyword>
<evidence type="ECO:0000313" key="3">
    <source>
        <dbReference type="EMBL" id="REF35935.1"/>
    </source>
</evidence>
<feature type="region of interest" description="Disordered" evidence="1">
    <location>
        <begin position="434"/>
        <end position="476"/>
    </location>
</feature>
<feature type="transmembrane region" description="Helical" evidence="2">
    <location>
        <begin position="286"/>
        <end position="305"/>
    </location>
</feature>
<name>A0A3D9VAA1_THECX</name>
<feature type="transmembrane region" description="Helical" evidence="2">
    <location>
        <begin position="361"/>
        <end position="382"/>
    </location>
</feature>
<keyword evidence="2" id="KW-1133">Transmembrane helix</keyword>
<sequence length="476" mass="52846">MPAARLASLALPVLLARVLRLLRRRWAPLLFWCTLGYLLHDLALRASAWLAHRHQWLGFGGLAIGVLVTLSTTIMMFHAARSALVNVDTRGEPSVLVVTRTRRIVDAIGETILPFLVVYSAWGLFAEEVRTWGIHVINQDLTAADTLDVFRDMTGAPLIVALAAWVLRAGLERVRDHEGAGDRVLTDHAAGVRVVEVQTPVTPALNVGVAFFETLYMFFGLVSVSALVSQALSWLTSRVAYVAVRDAIASAVAWVDGWLPGVSLPWLTSAWAWLTEQIGTDVADGLVLPLVWLVIAAGVFGEDMSREDTVVTGRRLRGVEARLRRLPHRVRQLSDLLTREARDKWTPLANGLRMVVAAGPLLFLTFCLVYVLVEAAMGWAFIGLTHLIGPHPWDWWWPRLAVLWFAEDAVHEVLRIAVLAATYDLCRERLRRREAERPRPSNAPTPPRGGVAPPRVHQRGERPRSAHQHSPGEGLR</sequence>
<gene>
    <name evidence="3" type="ORF">DFJ64_1328</name>
</gene>
<dbReference type="Proteomes" id="UP000256485">
    <property type="component" value="Unassembled WGS sequence"/>
</dbReference>
<organism evidence="3 4">
    <name type="scientific">Thermasporomyces composti</name>
    <dbReference type="NCBI Taxonomy" id="696763"/>
    <lineage>
        <taxon>Bacteria</taxon>
        <taxon>Bacillati</taxon>
        <taxon>Actinomycetota</taxon>
        <taxon>Actinomycetes</taxon>
        <taxon>Propionibacteriales</taxon>
        <taxon>Nocardioidaceae</taxon>
        <taxon>Thermasporomyces</taxon>
    </lineage>
</organism>
<keyword evidence="4" id="KW-1185">Reference proteome</keyword>
<reference evidence="3 4" key="1">
    <citation type="submission" date="2018-08" db="EMBL/GenBank/DDBJ databases">
        <title>Sequencing the genomes of 1000 actinobacteria strains.</title>
        <authorList>
            <person name="Klenk H.-P."/>
        </authorList>
    </citation>
    <scope>NUCLEOTIDE SEQUENCE [LARGE SCALE GENOMIC DNA]</scope>
    <source>
        <strain evidence="3 4">DSM 22891</strain>
    </source>
</reference>
<evidence type="ECO:0000313" key="4">
    <source>
        <dbReference type="Proteomes" id="UP000256485"/>
    </source>
</evidence>
<dbReference type="RefSeq" id="WP_115849638.1">
    <property type="nucleotide sequence ID" value="NZ_QTUC01000001.1"/>
</dbReference>
<feature type="transmembrane region" description="Helical" evidence="2">
    <location>
        <begin position="247"/>
        <end position="274"/>
    </location>
</feature>
<protein>
    <submittedName>
        <fullName evidence="3">Uncharacterized protein</fullName>
    </submittedName>
</protein>
<accession>A0A3D9VAA1</accession>
<keyword evidence="2" id="KW-0472">Membrane</keyword>
<feature type="transmembrane region" description="Helical" evidence="2">
    <location>
        <begin position="26"/>
        <end position="44"/>
    </location>
</feature>
<dbReference type="EMBL" id="QTUC01000001">
    <property type="protein sequence ID" value="REF35935.1"/>
    <property type="molecule type" value="Genomic_DNA"/>
</dbReference>
<feature type="transmembrane region" description="Helical" evidence="2">
    <location>
        <begin position="215"/>
        <end position="235"/>
    </location>
</feature>
<proteinExistence type="predicted"/>
<comment type="caution">
    <text evidence="3">The sequence shown here is derived from an EMBL/GenBank/DDBJ whole genome shotgun (WGS) entry which is preliminary data.</text>
</comment>
<evidence type="ECO:0000256" key="1">
    <source>
        <dbReference type="SAM" id="MobiDB-lite"/>
    </source>
</evidence>
<dbReference type="OrthoDB" id="3804146at2"/>
<dbReference type="AlphaFoldDB" id="A0A3D9VAA1"/>
<feature type="transmembrane region" description="Helical" evidence="2">
    <location>
        <begin position="56"/>
        <end position="80"/>
    </location>
</feature>
<evidence type="ECO:0000256" key="2">
    <source>
        <dbReference type="SAM" id="Phobius"/>
    </source>
</evidence>